<keyword evidence="4" id="KW-0804">Transcription</keyword>
<evidence type="ECO:0000313" key="7">
    <source>
        <dbReference type="Proteomes" id="UP000442619"/>
    </source>
</evidence>
<sequence length="252" mass="30179">MSKHFQIGEIAQFFQIPASTLRYWEEKGILKPNQDQNNHYRSYCIEDFMTISDIIFYKNLGLPLKHIKEMEETSVDEHALLFEDLMTSLKNEQAVLEQRMQKLRHHMQAIDMLHELQQHPYQITNIDTDCIVSFEFLEADKLYQYINNPYLYSRVQYSHHLSQEQRGLTIDKNDADQYSEEEIIWKKQGKRYMTFLMREEISEGFPNDLKEHLAVIEKQYHTGAVISRFLLCAKENGKVYDFYKTFVEIKEK</sequence>
<dbReference type="Gene3D" id="1.10.1660.10">
    <property type="match status" value="1"/>
</dbReference>
<keyword evidence="1" id="KW-0678">Repressor</keyword>
<dbReference type="AlphaFoldDB" id="A0A844FU71"/>
<dbReference type="PANTHER" id="PTHR30204:SF69">
    <property type="entry name" value="MERR-FAMILY TRANSCRIPTIONAL REGULATOR"/>
    <property type="match status" value="1"/>
</dbReference>
<reference evidence="6 7" key="1">
    <citation type="submission" date="2019-08" db="EMBL/GenBank/DDBJ databases">
        <title>In-depth cultivation of the pig gut microbiome towards novel bacterial diversity and tailored functional studies.</title>
        <authorList>
            <person name="Wylensek D."/>
            <person name="Hitch T.C.A."/>
            <person name="Clavel T."/>
        </authorList>
    </citation>
    <scope>NUCLEOTIDE SEQUENCE [LARGE SCALE GENOMIC DNA]</scope>
    <source>
        <strain evidence="6 7">CA-Schmier-601-WT-3</strain>
    </source>
</reference>
<gene>
    <name evidence="6" type="ORF">FYJ79_06505</name>
</gene>
<dbReference type="PROSITE" id="PS50937">
    <property type="entry name" value="HTH_MERR_2"/>
    <property type="match status" value="1"/>
</dbReference>
<name>A0A844FU71_9FIRM</name>
<keyword evidence="7" id="KW-1185">Reference proteome</keyword>
<dbReference type="InterPro" id="IPR047057">
    <property type="entry name" value="MerR_fam"/>
</dbReference>
<feature type="domain" description="HTH merR-type" evidence="5">
    <location>
        <begin position="4"/>
        <end position="73"/>
    </location>
</feature>
<proteinExistence type="predicted"/>
<evidence type="ECO:0000313" key="6">
    <source>
        <dbReference type="EMBL" id="MST89223.1"/>
    </source>
</evidence>
<dbReference type="GO" id="GO:0003677">
    <property type="term" value="F:DNA binding"/>
    <property type="evidence" value="ECO:0007669"/>
    <property type="project" value="UniProtKB-KW"/>
</dbReference>
<organism evidence="6 7">
    <name type="scientific">Sharpea porci</name>
    <dbReference type="NCBI Taxonomy" id="2652286"/>
    <lineage>
        <taxon>Bacteria</taxon>
        <taxon>Bacillati</taxon>
        <taxon>Bacillota</taxon>
        <taxon>Erysipelotrichia</taxon>
        <taxon>Erysipelotrichales</taxon>
        <taxon>Coprobacillaceae</taxon>
        <taxon>Sharpea</taxon>
    </lineage>
</organism>
<dbReference type="EMBL" id="VUNM01000012">
    <property type="protein sequence ID" value="MST89223.1"/>
    <property type="molecule type" value="Genomic_DNA"/>
</dbReference>
<dbReference type="PANTHER" id="PTHR30204">
    <property type="entry name" value="REDOX-CYCLING DRUG-SENSING TRANSCRIPTIONAL ACTIVATOR SOXR"/>
    <property type="match status" value="1"/>
</dbReference>
<dbReference type="Proteomes" id="UP000442619">
    <property type="component" value="Unassembled WGS sequence"/>
</dbReference>
<dbReference type="SMART" id="SM00422">
    <property type="entry name" value="HTH_MERR"/>
    <property type="match status" value="1"/>
</dbReference>
<evidence type="ECO:0000259" key="5">
    <source>
        <dbReference type="PROSITE" id="PS50937"/>
    </source>
</evidence>
<evidence type="ECO:0000256" key="2">
    <source>
        <dbReference type="ARBA" id="ARBA00023015"/>
    </source>
</evidence>
<dbReference type="SUPFAM" id="SSF46955">
    <property type="entry name" value="Putative DNA-binding domain"/>
    <property type="match status" value="1"/>
</dbReference>
<keyword evidence="2" id="KW-0805">Transcription regulation</keyword>
<protein>
    <submittedName>
        <fullName evidence="6">MerR family transcriptional regulator</fullName>
    </submittedName>
</protein>
<keyword evidence="3" id="KW-0238">DNA-binding</keyword>
<accession>A0A844FU71</accession>
<evidence type="ECO:0000256" key="4">
    <source>
        <dbReference type="ARBA" id="ARBA00023163"/>
    </source>
</evidence>
<dbReference type="InterPro" id="IPR009061">
    <property type="entry name" value="DNA-bd_dom_put_sf"/>
</dbReference>
<dbReference type="CDD" id="cd00592">
    <property type="entry name" value="HTH_MerR-like"/>
    <property type="match status" value="1"/>
</dbReference>
<comment type="caution">
    <text evidence="6">The sequence shown here is derived from an EMBL/GenBank/DDBJ whole genome shotgun (WGS) entry which is preliminary data.</text>
</comment>
<dbReference type="InterPro" id="IPR000551">
    <property type="entry name" value="MerR-type_HTH_dom"/>
</dbReference>
<dbReference type="RefSeq" id="WP_154515704.1">
    <property type="nucleotide sequence ID" value="NZ_VUNM01000012.1"/>
</dbReference>
<dbReference type="GO" id="GO:0003700">
    <property type="term" value="F:DNA-binding transcription factor activity"/>
    <property type="evidence" value="ECO:0007669"/>
    <property type="project" value="InterPro"/>
</dbReference>
<evidence type="ECO:0000256" key="1">
    <source>
        <dbReference type="ARBA" id="ARBA00022491"/>
    </source>
</evidence>
<dbReference type="Pfam" id="PF00376">
    <property type="entry name" value="MerR"/>
    <property type="match status" value="1"/>
</dbReference>
<evidence type="ECO:0000256" key="3">
    <source>
        <dbReference type="ARBA" id="ARBA00023125"/>
    </source>
</evidence>